<evidence type="ECO:0000256" key="3">
    <source>
        <dbReference type="ARBA" id="ARBA00023002"/>
    </source>
</evidence>
<dbReference type="PANTHER" id="PTHR42847:SF4">
    <property type="entry name" value="ALKANESULFONATE MONOOXYGENASE-RELATED"/>
    <property type="match status" value="1"/>
</dbReference>
<keyword evidence="4" id="KW-0503">Monooxygenase</keyword>
<evidence type="ECO:0000256" key="2">
    <source>
        <dbReference type="ARBA" id="ARBA00022643"/>
    </source>
</evidence>
<dbReference type="GO" id="GO:0008726">
    <property type="term" value="F:alkanesulfonate monooxygenase activity"/>
    <property type="evidence" value="ECO:0007669"/>
    <property type="project" value="TreeGrafter"/>
</dbReference>
<organism evidence="6">
    <name type="scientific">marine metagenome</name>
    <dbReference type="NCBI Taxonomy" id="408172"/>
    <lineage>
        <taxon>unclassified sequences</taxon>
        <taxon>metagenomes</taxon>
        <taxon>ecological metagenomes</taxon>
    </lineage>
</organism>
<dbReference type="InterPro" id="IPR050172">
    <property type="entry name" value="SsuD_RutA_monooxygenase"/>
</dbReference>
<dbReference type="Pfam" id="PF00296">
    <property type="entry name" value="Bac_luciferase"/>
    <property type="match status" value="1"/>
</dbReference>
<dbReference type="InterPro" id="IPR036661">
    <property type="entry name" value="Luciferase-like_sf"/>
</dbReference>
<sequence>MKVGVNLINFGRGVSPQSLKRWAQFSESLGYHLLMASDHVAVTPDVHARYPAPFYEPIALLGWLAGVTSNIELGTTVLIVPYRSPLEIARACANVDQYSGGRFILGVGIGWAQEEFKALNVPFKSRGAITNEYLEAIKLLWTQDVASYEGEFVSFKDVHTAPRPARSPHPPIWVGGPSDAAFRRTVRHGNAWHPIRNRMDRFKDTEIPRLREIADEEGRAMPALCPRIKLWLADSPVTKEDRIIGEGNLDQVHRDLAELEALGCHYVVLDTYADDVATLGSSETSWRVLSTMSEKVLDLENQTVR</sequence>
<keyword evidence="3" id="KW-0560">Oxidoreductase</keyword>
<evidence type="ECO:0000256" key="4">
    <source>
        <dbReference type="ARBA" id="ARBA00023033"/>
    </source>
</evidence>
<gene>
    <name evidence="6" type="ORF">METZ01_LOCUS33205</name>
</gene>
<dbReference type="SUPFAM" id="SSF51679">
    <property type="entry name" value="Bacterial luciferase-like"/>
    <property type="match status" value="1"/>
</dbReference>
<keyword evidence="1" id="KW-0285">Flavoprotein</keyword>
<protein>
    <recommendedName>
        <fullName evidence="5">Luciferase-like domain-containing protein</fullName>
    </recommendedName>
</protein>
<proteinExistence type="predicted"/>
<dbReference type="PANTHER" id="PTHR42847">
    <property type="entry name" value="ALKANESULFONATE MONOOXYGENASE"/>
    <property type="match status" value="1"/>
</dbReference>
<accession>A0A381QLZ7</accession>
<dbReference type="Gene3D" id="3.20.20.30">
    <property type="entry name" value="Luciferase-like domain"/>
    <property type="match status" value="1"/>
</dbReference>
<dbReference type="InterPro" id="IPR019921">
    <property type="entry name" value="Lucif-like_OxRdtase_Rv2161c"/>
</dbReference>
<evidence type="ECO:0000259" key="5">
    <source>
        <dbReference type="Pfam" id="PF00296"/>
    </source>
</evidence>
<name>A0A381QLZ7_9ZZZZ</name>
<dbReference type="EMBL" id="UINC01001424">
    <property type="protein sequence ID" value="SUZ80351.1"/>
    <property type="molecule type" value="Genomic_DNA"/>
</dbReference>
<feature type="domain" description="Luciferase-like" evidence="5">
    <location>
        <begin position="13"/>
        <end position="234"/>
    </location>
</feature>
<dbReference type="AlphaFoldDB" id="A0A381QLZ7"/>
<evidence type="ECO:0000256" key="1">
    <source>
        <dbReference type="ARBA" id="ARBA00022630"/>
    </source>
</evidence>
<reference evidence="6" key="1">
    <citation type="submission" date="2018-05" db="EMBL/GenBank/DDBJ databases">
        <authorList>
            <person name="Lanie J.A."/>
            <person name="Ng W.-L."/>
            <person name="Kazmierczak K.M."/>
            <person name="Andrzejewski T.M."/>
            <person name="Davidsen T.M."/>
            <person name="Wayne K.J."/>
            <person name="Tettelin H."/>
            <person name="Glass J.I."/>
            <person name="Rusch D."/>
            <person name="Podicherti R."/>
            <person name="Tsui H.-C.T."/>
            <person name="Winkler M.E."/>
        </authorList>
    </citation>
    <scope>NUCLEOTIDE SEQUENCE</scope>
</reference>
<dbReference type="NCBIfam" id="TIGR03619">
    <property type="entry name" value="F420_Rv2161c"/>
    <property type="match status" value="1"/>
</dbReference>
<dbReference type="InterPro" id="IPR011251">
    <property type="entry name" value="Luciferase-like_dom"/>
</dbReference>
<dbReference type="GO" id="GO:0046306">
    <property type="term" value="P:alkanesulfonate catabolic process"/>
    <property type="evidence" value="ECO:0007669"/>
    <property type="project" value="TreeGrafter"/>
</dbReference>
<keyword evidence="2" id="KW-0288">FMN</keyword>
<evidence type="ECO:0000313" key="6">
    <source>
        <dbReference type="EMBL" id="SUZ80351.1"/>
    </source>
</evidence>